<dbReference type="GO" id="GO:0004601">
    <property type="term" value="F:peroxidase activity"/>
    <property type="evidence" value="ECO:0007669"/>
    <property type="project" value="TreeGrafter"/>
</dbReference>
<keyword evidence="2 7" id="KW-0813">Transport</keyword>
<dbReference type="Gene3D" id="1.10.490.10">
    <property type="entry name" value="Globins"/>
    <property type="match status" value="1"/>
</dbReference>
<accession>C3KI34</accession>
<dbReference type="InterPro" id="IPR000971">
    <property type="entry name" value="Globin"/>
</dbReference>
<keyword evidence="6" id="KW-0408">Iron</keyword>
<sequence length="103" mass="11386">MLSKKQKELIAEIWGRLTPVADDIGADALHRMFASYPGTKTYFSHLDISPRSAHMLSHGKKIVLANPARLPAPDRPDKLQGALARTSVRHQTSKSTSCKKHSI</sequence>
<dbReference type="GO" id="GO:0031838">
    <property type="term" value="C:haptoglobin-hemoglobin complex"/>
    <property type="evidence" value="ECO:0007669"/>
    <property type="project" value="TreeGrafter"/>
</dbReference>
<organism evidence="10">
    <name type="scientific">Anoplopoma fimbria</name>
    <name type="common">Sablefish</name>
    <dbReference type="NCBI Taxonomy" id="229290"/>
    <lineage>
        <taxon>Eukaryota</taxon>
        <taxon>Metazoa</taxon>
        <taxon>Chordata</taxon>
        <taxon>Craniata</taxon>
        <taxon>Vertebrata</taxon>
        <taxon>Euteleostomi</taxon>
        <taxon>Actinopterygii</taxon>
        <taxon>Neopterygii</taxon>
        <taxon>Teleostei</taxon>
        <taxon>Neoteleostei</taxon>
        <taxon>Acanthomorphata</taxon>
        <taxon>Eupercaria</taxon>
        <taxon>Perciformes</taxon>
        <taxon>Cottioidei</taxon>
        <taxon>Anoplopomatales</taxon>
        <taxon>Anoplopomatidae</taxon>
        <taxon>Anoplopoma</taxon>
    </lineage>
</organism>
<reference evidence="10" key="1">
    <citation type="submission" date="2009-05" db="EMBL/GenBank/DDBJ databases">
        <title>Anoplopoma fimbria ESTs and full-length cDNAs.</title>
        <authorList>
            <person name="Messmer A."/>
            <person name="Rondeau E."/>
            <person name="Sanderson D."/>
            <person name="Cooper G."/>
            <person name="Leong J."/>
            <person name="Koop B.F."/>
        </authorList>
    </citation>
    <scope>NUCLEOTIDE SEQUENCE</scope>
    <source>
        <tissue evidence="10">Brain</tissue>
    </source>
</reference>
<evidence type="ECO:0000256" key="3">
    <source>
        <dbReference type="ARBA" id="ARBA00022617"/>
    </source>
</evidence>
<dbReference type="InterPro" id="IPR009050">
    <property type="entry name" value="Globin-like_sf"/>
</dbReference>
<dbReference type="GO" id="GO:0031720">
    <property type="term" value="F:haptoglobin binding"/>
    <property type="evidence" value="ECO:0007669"/>
    <property type="project" value="TreeGrafter"/>
</dbReference>
<evidence type="ECO:0000256" key="4">
    <source>
        <dbReference type="ARBA" id="ARBA00022621"/>
    </source>
</evidence>
<evidence type="ECO:0000259" key="9">
    <source>
        <dbReference type="PROSITE" id="PS01033"/>
    </source>
</evidence>
<proteinExistence type="evidence at transcript level"/>
<dbReference type="InterPro" id="IPR012292">
    <property type="entry name" value="Globin/Proto"/>
</dbReference>
<name>C3KI34_ANOFI</name>
<dbReference type="GO" id="GO:0043177">
    <property type="term" value="F:organic acid binding"/>
    <property type="evidence" value="ECO:0007669"/>
    <property type="project" value="TreeGrafter"/>
</dbReference>
<protein>
    <submittedName>
        <fullName evidence="10">Hemoglobin subunit alpha-D</fullName>
    </submittedName>
</protein>
<dbReference type="GO" id="GO:0005344">
    <property type="term" value="F:oxygen carrier activity"/>
    <property type="evidence" value="ECO:0007669"/>
    <property type="project" value="UniProtKB-KW"/>
</dbReference>
<dbReference type="SUPFAM" id="SSF46458">
    <property type="entry name" value="Globin-like"/>
    <property type="match status" value="1"/>
</dbReference>
<dbReference type="PROSITE" id="PS01033">
    <property type="entry name" value="GLOBIN"/>
    <property type="match status" value="1"/>
</dbReference>
<feature type="domain" description="Globin" evidence="9">
    <location>
        <begin position="1"/>
        <end position="103"/>
    </location>
</feature>
<evidence type="ECO:0000256" key="5">
    <source>
        <dbReference type="ARBA" id="ARBA00022723"/>
    </source>
</evidence>
<evidence type="ECO:0000256" key="6">
    <source>
        <dbReference type="ARBA" id="ARBA00023004"/>
    </source>
</evidence>
<dbReference type="PRINTS" id="PR00612">
    <property type="entry name" value="ALPHAHAEM"/>
</dbReference>
<evidence type="ECO:0000256" key="8">
    <source>
        <dbReference type="SAM" id="MobiDB-lite"/>
    </source>
</evidence>
<keyword evidence="4 7" id="KW-0561">Oxygen transport</keyword>
<dbReference type="GO" id="GO:0072562">
    <property type="term" value="C:blood microparticle"/>
    <property type="evidence" value="ECO:0007669"/>
    <property type="project" value="TreeGrafter"/>
</dbReference>
<dbReference type="InterPro" id="IPR050056">
    <property type="entry name" value="Hemoglobin_oxygen_transport"/>
</dbReference>
<evidence type="ECO:0000256" key="1">
    <source>
        <dbReference type="ARBA" id="ARBA00008705"/>
    </source>
</evidence>
<feature type="compositionally biased region" description="Basic residues" evidence="8">
    <location>
        <begin position="87"/>
        <end position="103"/>
    </location>
</feature>
<dbReference type="InterPro" id="IPR002338">
    <property type="entry name" value="Hemoglobin_a-typ"/>
</dbReference>
<dbReference type="AlphaFoldDB" id="C3KI34"/>
<dbReference type="EMBL" id="BT082599">
    <property type="protein sequence ID" value="ACQ58306.1"/>
    <property type="molecule type" value="mRNA"/>
</dbReference>
<dbReference type="Pfam" id="PF00042">
    <property type="entry name" value="Globin"/>
    <property type="match status" value="1"/>
</dbReference>
<dbReference type="GO" id="GO:0005833">
    <property type="term" value="C:hemoglobin complex"/>
    <property type="evidence" value="ECO:0007669"/>
    <property type="project" value="InterPro"/>
</dbReference>
<dbReference type="PANTHER" id="PTHR11442:SF97">
    <property type="entry name" value="HEMOGLOBIN SUBUNIT ALPHA-D"/>
    <property type="match status" value="1"/>
</dbReference>
<dbReference type="GO" id="GO:0019825">
    <property type="term" value="F:oxygen binding"/>
    <property type="evidence" value="ECO:0007669"/>
    <property type="project" value="InterPro"/>
</dbReference>
<evidence type="ECO:0000256" key="7">
    <source>
        <dbReference type="RuleBase" id="RU000356"/>
    </source>
</evidence>
<dbReference type="GO" id="GO:0046872">
    <property type="term" value="F:metal ion binding"/>
    <property type="evidence" value="ECO:0007669"/>
    <property type="project" value="UniProtKB-KW"/>
</dbReference>
<dbReference type="GO" id="GO:0042744">
    <property type="term" value="P:hydrogen peroxide catabolic process"/>
    <property type="evidence" value="ECO:0007669"/>
    <property type="project" value="TreeGrafter"/>
</dbReference>
<dbReference type="GO" id="GO:0020037">
    <property type="term" value="F:heme binding"/>
    <property type="evidence" value="ECO:0007669"/>
    <property type="project" value="InterPro"/>
</dbReference>
<dbReference type="PANTHER" id="PTHR11442">
    <property type="entry name" value="HEMOGLOBIN FAMILY MEMBER"/>
    <property type="match status" value="1"/>
</dbReference>
<evidence type="ECO:0000256" key="2">
    <source>
        <dbReference type="ARBA" id="ARBA00022448"/>
    </source>
</evidence>
<evidence type="ECO:0000313" key="10">
    <source>
        <dbReference type="EMBL" id="ACQ58306.1"/>
    </source>
</evidence>
<feature type="region of interest" description="Disordered" evidence="8">
    <location>
        <begin position="83"/>
        <end position="103"/>
    </location>
</feature>
<keyword evidence="5" id="KW-0479">Metal-binding</keyword>
<comment type="similarity">
    <text evidence="1 7">Belongs to the globin family.</text>
</comment>
<gene>
    <name evidence="10" type="primary">HBAD</name>
</gene>
<keyword evidence="3 7" id="KW-0349">Heme</keyword>